<dbReference type="Proteomes" id="UP000199112">
    <property type="component" value="Unassembled WGS sequence"/>
</dbReference>
<feature type="domain" description="Aminoglycoside phosphotransferase" evidence="1">
    <location>
        <begin position="64"/>
        <end position="272"/>
    </location>
</feature>
<dbReference type="PANTHER" id="PTHR21310">
    <property type="entry name" value="AMINOGLYCOSIDE PHOSPHOTRANSFERASE-RELATED-RELATED"/>
    <property type="match status" value="1"/>
</dbReference>
<organism evidence="2 3">
    <name type="scientific">Natronorubrum sediminis</name>
    <dbReference type="NCBI Taxonomy" id="640943"/>
    <lineage>
        <taxon>Archaea</taxon>
        <taxon>Methanobacteriati</taxon>
        <taxon>Methanobacteriota</taxon>
        <taxon>Stenosarchaea group</taxon>
        <taxon>Halobacteria</taxon>
        <taxon>Halobacteriales</taxon>
        <taxon>Natrialbaceae</taxon>
        <taxon>Natronorubrum</taxon>
    </lineage>
</organism>
<dbReference type="InterPro" id="IPR002575">
    <property type="entry name" value="Aminoglycoside_PTrfase"/>
</dbReference>
<evidence type="ECO:0000259" key="1">
    <source>
        <dbReference type="Pfam" id="PF01636"/>
    </source>
</evidence>
<dbReference type="SUPFAM" id="SSF56112">
    <property type="entry name" value="Protein kinase-like (PK-like)"/>
    <property type="match status" value="1"/>
</dbReference>
<dbReference type="InterPro" id="IPR051678">
    <property type="entry name" value="AGP_Transferase"/>
</dbReference>
<sequence>MPTDPLERIVETAFDADVRSCRRPHSGSVAETAVLELENARGDVPRRLVCKRGGASIWTGDAIESAVLRVLEQRSDLPVPGVLASGKIVGERGSARETDPLERWACYEFLEGTNPGPGYATLEPTVRRRLVADAGAHLGRLHGTPGLEFDRVGGLARGENGTDLVLCEPTGWHAVDSDTLREQLPISVPPTGDSGRRPVLTHGDYQPSNLLVDDSGAITAVLDWGNAHVTHAEYALARAEVRFVDSYVGRLSRAERRRLRSLFRAAYARYAPLEAGFDRRAPLEKLRWVAQSGSNYARLLGDSRGRRQLWRQFRRLLE</sequence>
<dbReference type="OrthoDB" id="350437at2157"/>
<dbReference type="EMBL" id="FNWL01000001">
    <property type="protein sequence ID" value="SEH13386.1"/>
    <property type="molecule type" value="Genomic_DNA"/>
</dbReference>
<evidence type="ECO:0000313" key="2">
    <source>
        <dbReference type="EMBL" id="SEH13386.1"/>
    </source>
</evidence>
<name>A0A1H6FR51_9EURY</name>
<dbReference type="RefSeq" id="WP_090506225.1">
    <property type="nucleotide sequence ID" value="NZ_FNWL01000001.1"/>
</dbReference>
<reference evidence="3" key="1">
    <citation type="submission" date="2016-10" db="EMBL/GenBank/DDBJ databases">
        <authorList>
            <person name="Varghese N."/>
            <person name="Submissions S."/>
        </authorList>
    </citation>
    <scope>NUCLEOTIDE SEQUENCE [LARGE SCALE GENOMIC DNA]</scope>
    <source>
        <strain evidence="3">CGMCC 1.8981</strain>
    </source>
</reference>
<gene>
    <name evidence="2" type="ORF">SAMN04487967_1338</name>
</gene>
<dbReference type="Gene3D" id="3.90.1200.10">
    <property type="match status" value="1"/>
</dbReference>
<dbReference type="InterPro" id="IPR011009">
    <property type="entry name" value="Kinase-like_dom_sf"/>
</dbReference>
<dbReference type="GO" id="GO:0016740">
    <property type="term" value="F:transferase activity"/>
    <property type="evidence" value="ECO:0007669"/>
    <property type="project" value="UniProtKB-KW"/>
</dbReference>
<evidence type="ECO:0000313" key="3">
    <source>
        <dbReference type="Proteomes" id="UP000199112"/>
    </source>
</evidence>
<proteinExistence type="predicted"/>
<dbReference type="AlphaFoldDB" id="A0A1H6FR51"/>
<keyword evidence="2" id="KW-0808">Transferase</keyword>
<keyword evidence="3" id="KW-1185">Reference proteome</keyword>
<accession>A0A1H6FR51</accession>
<dbReference type="Pfam" id="PF01636">
    <property type="entry name" value="APH"/>
    <property type="match status" value="1"/>
</dbReference>
<protein>
    <submittedName>
        <fullName evidence="2">Phosphotransferase enzyme family protein</fullName>
    </submittedName>
</protein>